<dbReference type="Proteomes" id="UP000235023">
    <property type="component" value="Unassembled WGS sequence"/>
</dbReference>
<evidence type="ECO:0000313" key="1">
    <source>
        <dbReference type="EMBL" id="PLN79533.1"/>
    </source>
</evidence>
<accession>A0A2J5HQI5</accession>
<name>A0A2J5HQI5_9EURO</name>
<gene>
    <name evidence="1" type="ORF">BDW42DRAFT_172707</name>
</gene>
<dbReference type="EMBL" id="KZ559559">
    <property type="protein sequence ID" value="PLN79533.1"/>
    <property type="molecule type" value="Genomic_DNA"/>
</dbReference>
<dbReference type="AlphaFoldDB" id="A0A2J5HQI5"/>
<dbReference type="SUPFAM" id="SSF52540">
    <property type="entry name" value="P-loop containing nucleoside triphosphate hydrolases"/>
    <property type="match status" value="1"/>
</dbReference>
<keyword evidence="2" id="KW-1185">Reference proteome</keyword>
<evidence type="ECO:0008006" key="3">
    <source>
        <dbReference type="Google" id="ProtNLM"/>
    </source>
</evidence>
<dbReference type="OrthoDB" id="2364732at2759"/>
<organism evidence="1 2">
    <name type="scientific">Aspergillus taichungensis</name>
    <dbReference type="NCBI Taxonomy" id="482145"/>
    <lineage>
        <taxon>Eukaryota</taxon>
        <taxon>Fungi</taxon>
        <taxon>Dikarya</taxon>
        <taxon>Ascomycota</taxon>
        <taxon>Pezizomycotina</taxon>
        <taxon>Eurotiomycetes</taxon>
        <taxon>Eurotiomycetidae</taxon>
        <taxon>Eurotiales</taxon>
        <taxon>Aspergillaceae</taxon>
        <taxon>Aspergillus</taxon>
        <taxon>Aspergillus subgen. Circumdati</taxon>
    </lineage>
</organism>
<reference evidence="2" key="1">
    <citation type="submission" date="2017-12" db="EMBL/GenBank/DDBJ databases">
        <authorList>
            <consortium name="DOE Joint Genome Institute"/>
            <person name="Mondo S.J."/>
            <person name="Kjaerbolling I."/>
            <person name="Vesth T.C."/>
            <person name="Frisvad J.C."/>
            <person name="Nybo J.L."/>
            <person name="Theobald S."/>
            <person name="Kuo A."/>
            <person name="Bowyer P."/>
            <person name="Matsuda Y."/>
            <person name="Lyhne E.K."/>
            <person name="Kogle M.E."/>
            <person name="Clum A."/>
            <person name="Lipzen A."/>
            <person name="Salamov A."/>
            <person name="Ngan C.Y."/>
            <person name="Daum C."/>
            <person name="Chiniquy J."/>
            <person name="Barry K."/>
            <person name="LaButti K."/>
            <person name="Haridas S."/>
            <person name="Simmons B.A."/>
            <person name="Magnuson J.K."/>
            <person name="Mortensen U.H."/>
            <person name="Larsen T.O."/>
            <person name="Grigoriev I.V."/>
            <person name="Baker S.E."/>
            <person name="Andersen M.R."/>
            <person name="Nordberg H.P."/>
            <person name="Cantor M.N."/>
            <person name="Hua S.X."/>
        </authorList>
    </citation>
    <scope>NUCLEOTIDE SEQUENCE [LARGE SCALE GENOMIC DNA]</scope>
    <source>
        <strain evidence="2">IBT 19404</strain>
    </source>
</reference>
<proteinExistence type="predicted"/>
<protein>
    <recommendedName>
        <fullName evidence="3">P-loop containing nucleoside triphosphate hydrolase protein</fullName>
    </recommendedName>
</protein>
<evidence type="ECO:0000313" key="2">
    <source>
        <dbReference type="Proteomes" id="UP000235023"/>
    </source>
</evidence>
<sequence length="618" mass="70048">MASSMSTIITCPPAFIKAANVSSRVRIMSAGKCTGKFGSARIKLDCPCAKGLFPLYRQKILGDECTECGHSLADHEDNVSNENLGPLPTDNIQQKVEENKVICPRQDTVTKLIDLIESYPIVHIRGTPASGKTTLSQLLRDSLIKQGKRVFLLPFWTPLENFNSARPEAWTALHNMLTQKFSDPSISDYLGEESVLIVDEAQMSYGDMFFWNGIIKERSDGLIKHKIRICLFCSFGSPSTGVDDVIYTPHRIFPEQRVTITPQPDPDSPQIGLFYTETEFSDVISRLAQHRFTEIFTLDDEAKSYLFSLTNGHPGGLESMMAYIYYVYRHRMKREEVFLITEQAIIDGVERDEDSTFQFLLKCSVARSFPPESLLTPESADVLSTIAENGSISWTKRPGLETCYRNGWVHRMPVSKTHEVGSMCDIGILPSRLHEKWIEHIIGKRRNPLPTHFANLIQLCIAVLRGFSAINLKHSTDGKTMSSAAKPRPLEGQFQDEFYRVFNKLAGRGVPICTEWSRTSAGRVNFWIPEKGWAIEFLRDYDRIDEHVLRFKKGGRYYQWLEEKAVTDWIVINCATTPPSCVHSESNLIHAVYQNDYTELQIFDHRGSVLGPVTRVTN</sequence>
<dbReference type="InterPro" id="IPR027417">
    <property type="entry name" value="P-loop_NTPase"/>
</dbReference>